<sequence>MSDQEQEIIPQNDSIHSIESDEQEESFNLAVSKEYNDEELKHVAEFMSPKVTSLLDTNEAALDDLLSSNQKAWMEEEEKFGFAGNISSDEDDDIHSEIDRLADAEQLLRDELEMSGMGFHSFVQYMENDDGGARTKASDAISKAQKNQGLDTSLYSLDDHDDIYGSEEEEEDLGEDDNDNHEDDAQKKDSGDEKDLEHIEPPPDAIRSNTENVVQPSSSVSSREDNTLENKNRHLQSSSPDTKMKAYTLYDHAEFIGLSYDNSDLGYPSCPLLTKQDAESILDIPTFRHDLHNYTDTEPSESDELGSDIDASEHSQKHQDDEALEIKSKFRENAIAELLKCTREFVKPMTSEALCRIYAGLEDGKHIYNRSRRKSNEKKDLDEKQHDRLLAITIQNPDGTLIGSQHSEIAPVRTVAIQIRPDVLVGATMDAIYTAIVSASGEVTKRQGGHLRALLPGRWIPEHDYVPFRQNVEASTLSNIFGSPMPQPSLDSSNGMVFVPAFVIDAQLCTKKRSRYAERILLIRIYSIREGQILDEGSAVCPPNPPYKANRMTSDSTAEASEARRPNNILRESAALFQRMRQIATVGGKISFDVGDILEHHDIPSSPSHDSQKKSGGVRGLFASPLKLFSPNQKRPVDPQTPQRQSPRRRKQQQPHHITFDTNEKALIGKKAARIIASENILSSFTETPSTLDEVYDVDPISALSHVDWPFIFSSWGFLSDCLNELDNRDLAYSTLASCSFGEFPSLPTLDVHHCSQMKELCKENMVSSLLKSAHELESYAKEAETQCAKLKQVLEPMILSYEEESPELPETVPLTAYPLDYVAPEVSSPPWGREVVEALNIIAAEKSSNGNIEQGMNAVQIKDKCIEENIIDEFKRTKDAVSRVLTAFQKQYDEELSARLGRKNCQVMDRLAKMQAFRRELIVTIRGSFGINSLATKAAQRFHDYAKDFLKTSSKRNNNSTPLKMTILPASDQVPLLSCRAIVGGSAGMCYVTYNELLLVTQSVPLFGGNHLSLVLLKDVQIELKKGKKSRLNPVPSMLIVTRKLDEQQLFSFRPSTGAHLFKDFIDVVKAVSEESPEALSFSSTGGDMKEPVNPQALDQLGNNMPTTARITEEKQNADVSKNEAVKLTPVSTDDDESLQESLQDFDSHEEEIPEMKESPKRGFDSSENALDSFLPTNEDLWLSEGAYKSGTSVKTERSQLSGLHQLVNAATAYHEAMLKEEKEVEENVSPKEVPEMIHHEESDKRIDESHNEVVLTDLTPIAVPDISLSPSVNLPGRGSKSNRPETPMPASLKFPRKFQRGPKPEEKGNELNVGKTYKIFNKDTKPYSLLDHAEYLGLKYTEEDLGYPTCPMLTSKDASHLLEEKFDSIDEQLPYHMNNGNNEGKESSEILLEDDEESENRSQATAYLTSKNFAIKEIIECTREYVRPMSTEALSRIYSGLNEAVHVHVPMTGALQTTPMSQQASSHRLLHRKSSSMSLGNLSMNMRNSFTMRNNTTKFPRQESFEKDSKCDITIQNFDGSYVGGSEDIEHLPVRTVAIRIRPDVAADSVMDAINTSMTLLEAKVTLKSEGHLRALVPGHWIHDDDFMPFRPPIEKRPSTPDSCASPPPQRMRLAPPIVIDSQLVTRKKSKELERILLVRSFAIEEGQILDHGQAVCPTTATMLGNPESAEAEWREILHPNSILLESAALFQRTKTVATEGGRISFGKKDLSGEAVDIHPESASPGNLGRFSSLRQLLSPSSSKTKIESPVSPKHANIRFEDADDDTVEKTFVAKKDPKESVRDSLLTSFEEGKSVTEHEEGYENAIPALSSIDWMYIQSTWRFLSDCLKELEDKKLSYATLTNSKIGEASSSLSTLDGHYCEQIRHICKNEMVNSLWRSVDKMEEHARSAEDACVELKEILDPMADMYSDTLFELPEANPLSEYSLNYSDPRQTAPPYGPIVNKALEQIILENSNDPIMSKLPMNERDRKILSFARTSSNLALVDKRIGFEQAKRAVQMVYKAFQGQFDEELKARLDRRNRFVFDRLQRVRAYTMSCIETIRGNYGISEIATKSAEKVNKYVLECAMADLNSNVDSRQSINVLPVQEQVPLLSCRAILGGGLGAGMCYVTLHQLLVVTKSVPVLGGKKMFLFQLKDIAVTVSEESKRGSARALLGIVPSSVVVSYASDGNEVCSFRPATGAELFKDFIDILKAYSGTTETFSE</sequence>
<feature type="region of interest" description="Disordered" evidence="1">
    <location>
        <begin position="1"/>
        <end position="25"/>
    </location>
</feature>
<feature type="compositionally biased region" description="Basic and acidic residues" evidence="1">
    <location>
        <begin position="183"/>
        <end position="201"/>
    </location>
</feature>
<evidence type="ECO:0000256" key="1">
    <source>
        <dbReference type="SAM" id="MobiDB-lite"/>
    </source>
</evidence>
<organism evidence="2 3">
    <name type="scientific">Chaetoceros tenuissimus</name>
    <dbReference type="NCBI Taxonomy" id="426638"/>
    <lineage>
        <taxon>Eukaryota</taxon>
        <taxon>Sar</taxon>
        <taxon>Stramenopiles</taxon>
        <taxon>Ochrophyta</taxon>
        <taxon>Bacillariophyta</taxon>
        <taxon>Coscinodiscophyceae</taxon>
        <taxon>Chaetocerotophycidae</taxon>
        <taxon>Chaetocerotales</taxon>
        <taxon>Chaetocerotaceae</taxon>
        <taxon>Chaetoceros</taxon>
    </lineage>
</organism>
<feature type="compositionally biased region" description="Polar residues" evidence="1">
    <location>
        <begin position="7"/>
        <end position="17"/>
    </location>
</feature>
<dbReference type="Proteomes" id="UP001054902">
    <property type="component" value="Unassembled WGS sequence"/>
</dbReference>
<feature type="region of interest" description="Disordered" evidence="1">
    <location>
        <begin position="1271"/>
        <end position="1312"/>
    </location>
</feature>
<feature type="region of interest" description="Disordered" evidence="1">
    <location>
        <begin position="166"/>
        <end position="240"/>
    </location>
</feature>
<feature type="region of interest" description="Disordered" evidence="1">
    <location>
        <begin position="1377"/>
        <end position="1400"/>
    </location>
</feature>
<feature type="compositionally biased region" description="Acidic residues" evidence="1">
    <location>
        <begin position="166"/>
        <end position="182"/>
    </location>
</feature>
<feature type="region of interest" description="Disordered" evidence="1">
    <location>
        <begin position="537"/>
        <end position="566"/>
    </location>
</feature>
<feature type="compositionally biased region" description="Polar residues" evidence="1">
    <location>
        <begin position="207"/>
        <end position="221"/>
    </location>
</feature>
<feature type="region of interest" description="Disordered" evidence="1">
    <location>
        <begin position="292"/>
        <end position="322"/>
    </location>
</feature>
<feature type="region of interest" description="Disordered" evidence="1">
    <location>
        <begin position="1130"/>
        <end position="1166"/>
    </location>
</feature>
<feature type="compositionally biased region" description="Acidic residues" evidence="1">
    <location>
        <begin position="298"/>
        <end position="307"/>
    </location>
</feature>
<gene>
    <name evidence="2" type="ORF">CTEN210_09361</name>
</gene>
<feature type="compositionally biased region" description="Basic and acidic residues" evidence="1">
    <location>
        <begin position="222"/>
        <end position="232"/>
    </location>
</feature>
<name>A0AAD3CXS5_9STRA</name>
<protein>
    <submittedName>
        <fullName evidence="2">Uncharacterized protein</fullName>
    </submittedName>
</protein>
<evidence type="ECO:0000313" key="2">
    <source>
        <dbReference type="EMBL" id="GFH52885.1"/>
    </source>
</evidence>
<comment type="caution">
    <text evidence="2">The sequence shown here is derived from an EMBL/GenBank/DDBJ whole genome shotgun (WGS) entry which is preliminary data.</text>
</comment>
<feature type="region of interest" description="Disordered" evidence="1">
    <location>
        <begin position="629"/>
        <end position="663"/>
    </location>
</feature>
<accession>A0AAD3CXS5</accession>
<reference evidence="2 3" key="1">
    <citation type="journal article" date="2021" name="Sci. Rep.">
        <title>The genome of the diatom Chaetoceros tenuissimus carries an ancient integrated fragment of an extant virus.</title>
        <authorList>
            <person name="Hongo Y."/>
            <person name="Kimura K."/>
            <person name="Takaki Y."/>
            <person name="Yoshida Y."/>
            <person name="Baba S."/>
            <person name="Kobayashi G."/>
            <person name="Nagasaki K."/>
            <person name="Hano T."/>
            <person name="Tomaru Y."/>
        </authorList>
    </citation>
    <scope>NUCLEOTIDE SEQUENCE [LARGE SCALE GENOMIC DNA]</scope>
    <source>
        <strain evidence="2 3">NIES-3715</strain>
    </source>
</reference>
<keyword evidence="3" id="KW-1185">Reference proteome</keyword>
<feature type="compositionally biased region" description="Basic and acidic residues" evidence="1">
    <location>
        <begin position="1155"/>
        <end position="1166"/>
    </location>
</feature>
<dbReference type="EMBL" id="BLLK01000046">
    <property type="protein sequence ID" value="GFH52885.1"/>
    <property type="molecule type" value="Genomic_DNA"/>
</dbReference>
<feature type="compositionally biased region" description="Basic and acidic residues" evidence="1">
    <location>
        <begin position="311"/>
        <end position="322"/>
    </location>
</feature>
<proteinExistence type="predicted"/>
<evidence type="ECO:0000313" key="3">
    <source>
        <dbReference type="Proteomes" id="UP001054902"/>
    </source>
</evidence>